<keyword evidence="1" id="KW-1133">Transmembrane helix</keyword>
<proteinExistence type="predicted"/>
<evidence type="ECO:0000256" key="1">
    <source>
        <dbReference type="SAM" id="Phobius"/>
    </source>
</evidence>
<feature type="transmembrane region" description="Helical" evidence="1">
    <location>
        <begin position="124"/>
        <end position="142"/>
    </location>
</feature>
<evidence type="ECO:0008006" key="4">
    <source>
        <dbReference type="Google" id="ProtNLM"/>
    </source>
</evidence>
<keyword evidence="1" id="KW-0472">Membrane</keyword>
<keyword evidence="1" id="KW-0812">Transmembrane</keyword>
<dbReference type="AlphaFoldDB" id="A0A1E3VQD3"/>
<evidence type="ECO:0000313" key="3">
    <source>
        <dbReference type="Proteomes" id="UP000094172"/>
    </source>
</evidence>
<keyword evidence="3" id="KW-1185">Reference proteome</keyword>
<evidence type="ECO:0000313" key="2">
    <source>
        <dbReference type="EMBL" id="ODR95737.1"/>
    </source>
</evidence>
<accession>A0A1E3VQD3</accession>
<dbReference type="RefSeq" id="WP_083241291.1">
    <property type="nucleotide sequence ID" value="NZ_LPWE01000010.1"/>
</dbReference>
<dbReference type="EMBL" id="LPWE01000010">
    <property type="protein sequence ID" value="ODR95737.1"/>
    <property type="molecule type" value="Genomic_DNA"/>
</dbReference>
<protein>
    <recommendedName>
        <fullName evidence="4">MxaA protein</fullName>
    </recommendedName>
</protein>
<dbReference type="Proteomes" id="UP000094172">
    <property type="component" value="Unassembled WGS sequence"/>
</dbReference>
<dbReference type="STRING" id="1774970.AUC70_02315"/>
<gene>
    <name evidence="2" type="ORF">AUC70_02315</name>
</gene>
<comment type="caution">
    <text evidence="2">The sequence shown here is derived from an EMBL/GenBank/DDBJ whole genome shotgun (WGS) entry which is preliminary data.</text>
</comment>
<organism evidence="2 3">
    <name type="scientific">Methyloceanibacter stevinii</name>
    <dbReference type="NCBI Taxonomy" id="1774970"/>
    <lineage>
        <taxon>Bacteria</taxon>
        <taxon>Pseudomonadati</taxon>
        <taxon>Pseudomonadota</taxon>
        <taxon>Alphaproteobacteria</taxon>
        <taxon>Hyphomicrobiales</taxon>
        <taxon>Hyphomicrobiaceae</taxon>
        <taxon>Methyloceanibacter</taxon>
    </lineage>
</organism>
<name>A0A1E3VQD3_9HYPH</name>
<reference evidence="2 3" key="1">
    <citation type="journal article" date="2016" name="Environ. Microbiol.">
        <title>New Methyloceanibacter diversity from North Sea sediments includes methanotroph containing solely the soluble methane monooxygenase.</title>
        <authorList>
            <person name="Vekeman B."/>
            <person name="Kerckhof F.M."/>
            <person name="Cremers G."/>
            <person name="de Vos P."/>
            <person name="Vandamme P."/>
            <person name="Boon N."/>
            <person name="Op den Camp H.J."/>
            <person name="Heylen K."/>
        </authorList>
    </citation>
    <scope>NUCLEOTIDE SEQUENCE [LARGE SCALE GENOMIC DNA]</scope>
    <source>
        <strain evidence="2 3">R-67176</strain>
    </source>
</reference>
<sequence>MHVDVAKPYVLEAASQPKPGRLAYWLDLRSVDVTEREETGATRYRLKLVYQTLYVPLSPAERYLPAFELRFKDGDDVAVAKVPPFKFIMAPLREVIPEVPAEGPEGYLRPDAKPQAVSTRRDRILFGVGLGLAGLALIFLAYDRAWWPFRARPDRPFARASRRLRSLARLNDDEAYRAGLLDLHRAFDASAGRRVLAEDVRGFLESHGVFRAQEREIDRFFAASRQAFFANDVSGAEKAMPLPAMAALGAELSAAERRAS</sequence>